<comment type="caution">
    <text evidence="8">The sequence shown here is derived from an EMBL/GenBank/DDBJ whole genome shotgun (WGS) entry which is preliminary data.</text>
</comment>
<evidence type="ECO:0000256" key="1">
    <source>
        <dbReference type="ARBA" id="ARBA00004141"/>
    </source>
</evidence>
<evidence type="ECO:0000256" key="7">
    <source>
        <dbReference type="SAM" id="Phobius"/>
    </source>
</evidence>
<protein>
    <recommendedName>
        <fullName evidence="10">Transmembrane protein 45B</fullName>
    </recommendedName>
</protein>
<name>A0A1E5VGM1_9POAL</name>
<evidence type="ECO:0000256" key="3">
    <source>
        <dbReference type="ARBA" id="ARBA00022692"/>
    </source>
</evidence>
<keyword evidence="3 7" id="KW-0812">Transmembrane</keyword>
<feature type="transmembrane region" description="Helical" evidence="7">
    <location>
        <begin position="544"/>
        <end position="562"/>
    </location>
</feature>
<proteinExistence type="inferred from homology"/>
<dbReference type="Proteomes" id="UP000095767">
    <property type="component" value="Unassembled WGS sequence"/>
</dbReference>
<feature type="transmembrane region" description="Helical" evidence="7">
    <location>
        <begin position="307"/>
        <end position="326"/>
    </location>
</feature>
<keyword evidence="5 7" id="KW-0472">Membrane</keyword>
<reference evidence="8 9" key="1">
    <citation type="submission" date="2016-09" db="EMBL/GenBank/DDBJ databases">
        <title>The draft genome of Dichanthelium oligosanthes: A C3 panicoid grass species.</title>
        <authorList>
            <person name="Studer A.J."/>
            <person name="Schnable J.C."/>
            <person name="Brutnell T.P."/>
        </authorList>
    </citation>
    <scope>NUCLEOTIDE SEQUENCE [LARGE SCALE GENOMIC DNA]</scope>
    <source>
        <strain evidence="9">cv. Kellogg 1175</strain>
        <tissue evidence="8">Leaf</tissue>
    </source>
</reference>
<accession>A0A1E5VGM1</accession>
<feature type="region of interest" description="Disordered" evidence="6">
    <location>
        <begin position="577"/>
        <end position="612"/>
    </location>
</feature>
<evidence type="ECO:0000256" key="5">
    <source>
        <dbReference type="ARBA" id="ARBA00023136"/>
    </source>
</evidence>
<feature type="transmembrane region" description="Helical" evidence="7">
    <location>
        <begin position="119"/>
        <end position="137"/>
    </location>
</feature>
<dbReference type="PANTHER" id="PTHR46285:SF12">
    <property type="entry name" value="OS08G0462800 PROTEIN"/>
    <property type="match status" value="1"/>
</dbReference>
<dbReference type="PANTHER" id="PTHR46285">
    <property type="entry name" value="PROTEINASE INHIBITOR I4, SERPIN (DUF716)-RELATED"/>
    <property type="match status" value="1"/>
</dbReference>
<comment type="subcellular location">
    <subcellularLocation>
        <location evidence="1">Membrane</location>
        <topology evidence="1">Multi-pass membrane protein</topology>
    </subcellularLocation>
</comment>
<feature type="transmembrane region" description="Helical" evidence="7">
    <location>
        <begin position="149"/>
        <end position="170"/>
    </location>
</feature>
<feature type="transmembrane region" description="Helical" evidence="7">
    <location>
        <begin position="487"/>
        <end position="509"/>
    </location>
</feature>
<sequence>MGTFLGHFLPGLAFAILGVWHTLNTVRSYKLKGASGFRSATWFPFPSLLPGLRHLELYLLLSFSVLAIIDQLVDLPILALCLQPDSLEHATMYLHLAVYASVALASDRRDAASSGVGDVVAALAASVFGQELFLLRFHSADHAGLEGHYHWLLQLVVAASLVVTAASAVLPRSFAVAVVRSASVLLQGLWFMAMGLALWVPALVPSGCHGVEAGPGSAAMMRSAVTCATEEAARRATVMANLQFSWALAAVWVVTAYLCLRVDDFGCLDLTHKPPSRPPHHLAPSFPTPERRPSHPAAQRRRAMGTLVGHVAPGVGFLVVGLWHLYNHIRLFLLRPGSYVAPVWFPVRGARHLELILVIAGAGASILMELVVGPARHQPFDRDGTVPSDHLRNFEHASTSLALLVYAAAAILLDRARAPRRDAVSQLAAAAAFAQELVLFHLHSADHAGVEGQYHLLLQGVAAVTLATTALGVAAPRSFAVSLVRSASLVLQGVWFMAMGVMLWTPALLPKGCFLSHEDGHDVARCREEGGALARAKALVNLQFSWYLSATVVLVVVLYLRMCSLYKEEPQYVPLVKGNGHGDDDDNDDVEAAKAGSGRVLGESRSMEISRP</sequence>
<dbReference type="OrthoDB" id="551896at2759"/>
<feature type="transmembrane region" description="Helical" evidence="7">
    <location>
        <begin position="355"/>
        <end position="376"/>
    </location>
</feature>
<feature type="transmembrane region" description="Helical" evidence="7">
    <location>
        <begin position="182"/>
        <end position="202"/>
    </location>
</feature>
<evidence type="ECO:0000256" key="2">
    <source>
        <dbReference type="ARBA" id="ARBA00006948"/>
    </source>
</evidence>
<feature type="region of interest" description="Disordered" evidence="6">
    <location>
        <begin position="275"/>
        <end position="300"/>
    </location>
</feature>
<evidence type="ECO:0000256" key="4">
    <source>
        <dbReference type="ARBA" id="ARBA00022989"/>
    </source>
</evidence>
<dbReference type="InterPro" id="IPR006904">
    <property type="entry name" value="DUF716"/>
</dbReference>
<keyword evidence="4 7" id="KW-1133">Transmembrane helix</keyword>
<dbReference type="GO" id="GO:0016020">
    <property type="term" value="C:membrane"/>
    <property type="evidence" value="ECO:0007669"/>
    <property type="project" value="UniProtKB-SubCell"/>
</dbReference>
<organism evidence="8 9">
    <name type="scientific">Dichanthelium oligosanthes</name>
    <dbReference type="NCBI Taxonomy" id="888268"/>
    <lineage>
        <taxon>Eukaryota</taxon>
        <taxon>Viridiplantae</taxon>
        <taxon>Streptophyta</taxon>
        <taxon>Embryophyta</taxon>
        <taxon>Tracheophyta</taxon>
        <taxon>Spermatophyta</taxon>
        <taxon>Magnoliopsida</taxon>
        <taxon>Liliopsida</taxon>
        <taxon>Poales</taxon>
        <taxon>Poaceae</taxon>
        <taxon>PACMAD clade</taxon>
        <taxon>Panicoideae</taxon>
        <taxon>Panicodae</taxon>
        <taxon>Paniceae</taxon>
        <taxon>Dichantheliinae</taxon>
        <taxon>Dichanthelium</taxon>
    </lineage>
</organism>
<evidence type="ECO:0008006" key="10">
    <source>
        <dbReference type="Google" id="ProtNLM"/>
    </source>
</evidence>
<feature type="transmembrane region" description="Helical" evidence="7">
    <location>
        <begin position="6"/>
        <end position="23"/>
    </location>
</feature>
<feature type="transmembrane region" description="Helical" evidence="7">
    <location>
        <begin position="425"/>
        <end position="444"/>
    </location>
</feature>
<keyword evidence="9" id="KW-1185">Reference proteome</keyword>
<dbReference type="EMBL" id="LWDX02040091">
    <property type="protein sequence ID" value="OEL24257.1"/>
    <property type="molecule type" value="Genomic_DNA"/>
</dbReference>
<evidence type="ECO:0000313" key="8">
    <source>
        <dbReference type="EMBL" id="OEL24257.1"/>
    </source>
</evidence>
<dbReference type="AlphaFoldDB" id="A0A1E5VGM1"/>
<evidence type="ECO:0000256" key="6">
    <source>
        <dbReference type="SAM" id="MobiDB-lite"/>
    </source>
</evidence>
<dbReference type="Pfam" id="PF04819">
    <property type="entry name" value="DUF716"/>
    <property type="match status" value="2"/>
</dbReference>
<evidence type="ECO:0000313" key="9">
    <source>
        <dbReference type="Proteomes" id="UP000095767"/>
    </source>
</evidence>
<comment type="similarity">
    <text evidence="2">Belongs to the TMEM45 family.</text>
</comment>
<feature type="transmembrane region" description="Helical" evidence="7">
    <location>
        <begin position="456"/>
        <end position="475"/>
    </location>
</feature>
<feature type="transmembrane region" description="Helical" evidence="7">
    <location>
        <begin position="244"/>
        <end position="260"/>
    </location>
</feature>
<gene>
    <name evidence="8" type="ORF">BAE44_0014722</name>
</gene>